<dbReference type="Gene3D" id="3.20.20.70">
    <property type="entry name" value="Aldolase class I"/>
    <property type="match status" value="1"/>
</dbReference>
<comment type="pathway">
    <text evidence="2">Carbohydrate degradation; glycolysis; D-glyceraldehyde 3-phosphate and glycerone phosphate from D-glucose: step 4/4.</text>
</comment>
<dbReference type="EC" id="4.1.2.13" evidence="4"/>
<name>A0A7S0MWS5_9CHLO</name>
<keyword evidence="6" id="KW-0456">Lyase</keyword>
<comment type="similarity">
    <text evidence="3">Belongs to the class I fructose-bisphosphate aldolase family.</text>
</comment>
<dbReference type="Pfam" id="PF00274">
    <property type="entry name" value="Glycolytic"/>
    <property type="match status" value="1"/>
</dbReference>
<comment type="catalytic activity">
    <reaction evidence="1">
        <text>beta-D-fructose 1,6-bisphosphate = D-glyceraldehyde 3-phosphate + dihydroxyacetone phosphate</text>
        <dbReference type="Rhea" id="RHEA:14729"/>
        <dbReference type="ChEBI" id="CHEBI:32966"/>
        <dbReference type="ChEBI" id="CHEBI:57642"/>
        <dbReference type="ChEBI" id="CHEBI:59776"/>
        <dbReference type="EC" id="4.1.2.13"/>
    </reaction>
</comment>
<dbReference type="GO" id="GO:0006096">
    <property type="term" value="P:glycolytic process"/>
    <property type="evidence" value="ECO:0007669"/>
    <property type="project" value="UniProtKB-UniPathway"/>
</dbReference>
<dbReference type="EMBL" id="HBFA01005694">
    <property type="protein sequence ID" value="CAD8653320.1"/>
    <property type="molecule type" value="Transcribed_RNA"/>
</dbReference>
<proteinExistence type="inferred from homology"/>
<dbReference type="InterPro" id="IPR013785">
    <property type="entry name" value="Aldolase_TIM"/>
</dbReference>
<dbReference type="NCBIfam" id="NF033379">
    <property type="entry name" value="FrucBisAld_I"/>
    <property type="match status" value="1"/>
</dbReference>
<evidence type="ECO:0000256" key="3">
    <source>
        <dbReference type="ARBA" id="ARBA00010387"/>
    </source>
</evidence>
<dbReference type="GO" id="GO:0004332">
    <property type="term" value="F:fructose-bisphosphate aldolase activity"/>
    <property type="evidence" value="ECO:0007669"/>
    <property type="project" value="UniProtKB-EC"/>
</dbReference>
<dbReference type="InterPro" id="IPR000741">
    <property type="entry name" value="FBA_I"/>
</dbReference>
<organism evidence="7">
    <name type="scientific">Pyramimonas obovata</name>
    <dbReference type="NCBI Taxonomy" id="1411642"/>
    <lineage>
        <taxon>Eukaryota</taxon>
        <taxon>Viridiplantae</taxon>
        <taxon>Chlorophyta</taxon>
        <taxon>Pyramimonadophyceae</taxon>
        <taxon>Pyramimonadales</taxon>
        <taxon>Pyramimonadaceae</taxon>
        <taxon>Pyramimonas</taxon>
        <taxon>Pyramimonas incertae sedis</taxon>
    </lineage>
</organism>
<dbReference type="UniPathway" id="UPA00109">
    <property type="reaction ID" value="UER00183"/>
</dbReference>
<evidence type="ECO:0000313" key="7">
    <source>
        <dbReference type="EMBL" id="CAD8653320.1"/>
    </source>
</evidence>
<evidence type="ECO:0000256" key="4">
    <source>
        <dbReference type="ARBA" id="ARBA00013068"/>
    </source>
</evidence>
<keyword evidence="5" id="KW-0324">Glycolysis</keyword>
<accession>A0A7S0MWS5</accession>
<dbReference type="PANTHER" id="PTHR11627">
    <property type="entry name" value="FRUCTOSE-BISPHOSPHATE ALDOLASE"/>
    <property type="match status" value="1"/>
</dbReference>
<dbReference type="CDD" id="cd00948">
    <property type="entry name" value="FBP_aldolase_I_a"/>
    <property type="match status" value="1"/>
</dbReference>
<protein>
    <recommendedName>
        <fullName evidence="4">fructose-bisphosphate aldolase</fullName>
        <ecNumber evidence="4">4.1.2.13</ecNumber>
    </recommendedName>
</protein>
<sequence>MAAILASIPAVAVAAPVRETRQRNVARAAAVPARVTRTMQLSSKTAMAGVRMQTAARATRATRATVVAVQANKYADELLETATNMTKPGKGILAMDESNPTCGGRLEALGIENIEENRRRYRDVLLTTPNLGEHCGGAILFDETLYQSATDGRTFVQVMKDHGMYPGIKVDTGLRPLANSNGEQWCQGHDQLAERCAAYYEQGARFCKWRTVVSIPAGPTMQAVKVAADGLARYGAIAQNAGLVPIIEPEILLDGDHTIEQNFEVASLVWAETFKCMMDQGVMLDRILLKPSMVAPGADCEKKASAEEVAALTLKMLNSRIPPCVPGIMFLSGGLSELDSTLYLNAMNQTANPWHISFSYARALQNTVLKTWAGDDDNKEEAQKILARRAKENGEAQMGKFDVTKSETEGASMYVKGYVY</sequence>
<dbReference type="FunFam" id="3.20.20.70:FF:000140">
    <property type="entry name" value="Fructose-bisphosphate aldolase"/>
    <property type="match status" value="1"/>
</dbReference>
<gene>
    <name evidence="7" type="ORF">POBO1169_LOCUS2907</name>
</gene>
<dbReference type="AlphaFoldDB" id="A0A7S0MWS5"/>
<reference evidence="7" key="1">
    <citation type="submission" date="2021-01" db="EMBL/GenBank/DDBJ databases">
        <authorList>
            <person name="Corre E."/>
            <person name="Pelletier E."/>
            <person name="Niang G."/>
            <person name="Scheremetjew M."/>
            <person name="Finn R."/>
            <person name="Kale V."/>
            <person name="Holt S."/>
            <person name="Cochrane G."/>
            <person name="Meng A."/>
            <person name="Brown T."/>
            <person name="Cohen L."/>
        </authorList>
    </citation>
    <scope>NUCLEOTIDE SEQUENCE</scope>
    <source>
        <strain evidence="7">CCMP722</strain>
    </source>
</reference>
<evidence type="ECO:0000256" key="6">
    <source>
        <dbReference type="ARBA" id="ARBA00023239"/>
    </source>
</evidence>
<evidence type="ECO:0000256" key="2">
    <source>
        <dbReference type="ARBA" id="ARBA00004714"/>
    </source>
</evidence>
<dbReference type="SUPFAM" id="SSF51569">
    <property type="entry name" value="Aldolase"/>
    <property type="match status" value="1"/>
</dbReference>
<evidence type="ECO:0000256" key="1">
    <source>
        <dbReference type="ARBA" id="ARBA00000441"/>
    </source>
</evidence>
<evidence type="ECO:0000256" key="5">
    <source>
        <dbReference type="ARBA" id="ARBA00023152"/>
    </source>
</evidence>